<comment type="caution">
    <text evidence="2">The sequence shown here is derived from an EMBL/GenBank/DDBJ whole genome shotgun (WGS) entry which is preliminary data.</text>
</comment>
<protein>
    <submittedName>
        <fullName evidence="2">Uncharacterized protein</fullName>
    </submittedName>
</protein>
<feature type="region of interest" description="Disordered" evidence="1">
    <location>
        <begin position="1"/>
        <end position="134"/>
    </location>
</feature>
<name>A0A8H7Y5U5_PSICU</name>
<dbReference type="EMBL" id="JAFIQS010000001">
    <property type="protein sequence ID" value="KAG5174370.1"/>
    <property type="molecule type" value="Genomic_DNA"/>
</dbReference>
<feature type="compositionally biased region" description="Low complexity" evidence="1">
    <location>
        <begin position="13"/>
        <end position="25"/>
    </location>
</feature>
<proteinExistence type="predicted"/>
<dbReference type="OrthoDB" id="3255427at2759"/>
<reference evidence="2" key="1">
    <citation type="submission" date="2021-02" db="EMBL/GenBank/DDBJ databases">
        <title>Psilocybe cubensis genome.</title>
        <authorList>
            <person name="Mckernan K.J."/>
            <person name="Crawford S."/>
            <person name="Trippe A."/>
            <person name="Kane L.T."/>
            <person name="Mclaughlin S."/>
        </authorList>
    </citation>
    <scope>NUCLEOTIDE SEQUENCE [LARGE SCALE GENOMIC DNA]</scope>
    <source>
        <strain evidence="2">MGC-MH-2018</strain>
    </source>
</reference>
<gene>
    <name evidence="2" type="ORF">JR316_001029</name>
</gene>
<feature type="compositionally biased region" description="Polar residues" evidence="1">
    <location>
        <begin position="120"/>
        <end position="134"/>
    </location>
</feature>
<evidence type="ECO:0000256" key="1">
    <source>
        <dbReference type="SAM" id="MobiDB-lite"/>
    </source>
</evidence>
<sequence length="371" mass="41076">MGANGPPGGPGPSSGYPPFYGGFQPAPAPQHNNPPAPSPYGFDADAYALKHSATTSAPNRQHRRNPTIPTAAAPLKSAMKKTMTAFGTTDGNGGRHFYNPFSHPQPQTQPPPSNQAPTTFTRTRTHSNPNRPQNLTSIEQAHHESPMFHMLVSFHNYNELHIEHITRVGLEEVRKLLWPIWQDGVESDVNIGHTCVVKFRNTPWDLNGPNVQQSYKLITSLFTLFEQRGYSFQTAVNIGTPTPRLIFQVTKPANAVFFIAFFSQDGRKITLIDPPNPVDLSIGAQLRSALPTSHVSDNVVEENTRVLEVRRKTAQAPEVDATTVFVELLKILCNLGFQLDATLPLGRRNALGLRYSRELLVFKSVHPNQQN</sequence>
<evidence type="ECO:0000313" key="2">
    <source>
        <dbReference type="EMBL" id="KAG5174370.1"/>
    </source>
</evidence>
<dbReference type="AlphaFoldDB" id="A0A8H7Y5U5"/>
<organism evidence="2">
    <name type="scientific">Psilocybe cubensis</name>
    <name type="common">Psychedelic mushroom</name>
    <name type="synonym">Stropharia cubensis</name>
    <dbReference type="NCBI Taxonomy" id="181762"/>
    <lineage>
        <taxon>Eukaryota</taxon>
        <taxon>Fungi</taxon>
        <taxon>Dikarya</taxon>
        <taxon>Basidiomycota</taxon>
        <taxon>Agaricomycotina</taxon>
        <taxon>Agaricomycetes</taxon>
        <taxon>Agaricomycetidae</taxon>
        <taxon>Agaricales</taxon>
        <taxon>Agaricineae</taxon>
        <taxon>Strophariaceae</taxon>
        <taxon>Psilocybe</taxon>
    </lineage>
</organism>
<accession>A0A8H7Y5U5</accession>
<feature type="compositionally biased region" description="Pro residues" evidence="1">
    <location>
        <begin position="26"/>
        <end position="38"/>
    </location>
</feature>